<dbReference type="InterPro" id="IPR016195">
    <property type="entry name" value="Pol/histidinol_Pase-like"/>
</dbReference>
<dbReference type="PANTHER" id="PTHR42924">
    <property type="entry name" value="EXONUCLEASE"/>
    <property type="match status" value="1"/>
</dbReference>
<dbReference type="InterPro" id="IPR004013">
    <property type="entry name" value="PHP_dom"/>
</dbReference>
<evidence type="ECO:0000313" key="3">
    <source>
        <dbReference type="EMBL" id="PIU73670.1"/>
    </source>
</evidence>
<dbReference type="CDD" id="cd07432">
    <property type="entry name" value="PHP_HisPPase"/>
    <property type="match status" value="1"/>
</dbReference>
<keyword evidence="1" id="KW-0812">Transmembrane</keyword>
<name>A0A2M7AST2_9BACT</name>
<dbReference type="AlphaFoldDB" id="A0A2M7AST2"/>
<evidence type="ECO:0000259" key="2">
    <source>
        <dbReference type="Pfam" id="PF02811"/>
    </source>
</evidence>
<accession>A0A2M7AST2</accession>
<protein>
    <recommendedName>
        <fullName evidence="2">PHP domain-containing protein</fullName>
    </recommendedName>
</protein>
<proteinExistence type="predicted"/>
<dbReference type="Gene3D" id="3.20.20.140">
    <property type="entry name" value="Metal-dependent hydrolases"/>
    <property type="match status" value="1"/>
</dbReference>
<dbReference type="GO" id="GO:0004534">
    <property type="term" value="F:5'-3' RNA exonuclease activity"/>
    <property type="evidence" value="ECO:0007669"/>
    <property type="project" value="TreeGrafter"/>
</dbReference>
<keyword evidence="1" id="KW-1133">Transmembrane helix</keyword>
<comment type="caution">
    <text evidence="3">The sequence shown here is derived from an EMBL/GenBank/DDBJ whole genome shotgun (WGS) entry which is preliminary data.</text>
</comment>
<dbReference type="EMBL" id="PEWA01000014">
    <property type="protein sequence ID" value="PIU73670.1"/>
    <property type="molecule type" value="Genomic_DNA"/>
</dbReference>
<dbReference type="PANTHER" id="PTHR42924:SF3">
    <property type="entry name" value="POLYMERASE_HISTIDINOL PHOSPHATASE N-TERMINAL DOMAIN-CONTAINING PROTEIN"/>
    <property type="match status" value="1"/>
</dbReference>
<organism evidence="3 4">
    <name type="scientific">Candidatus Shapirobacteria bacterium CG06_land_8_20_14_3_00_40_12</name>
    <dbReference type="NCBI Taxonomy" id="1974881"/>
    <lineage>
        <taxon>Bacteria</taxon>
        <taxon>Candidatus Shapironibacteriota</taxon>
    </lineage>
</organism>
<evidence type="ECO:0000313" key="4">
    <source>
        <dbReference type="Proteomes" id="UP000231407"/>
    </source>
</evidence>
<reference evidence="4" key="1">
    <citation type="submission" date="2017-09" db="EMBL/GenBank/DDBJ databases">
        <title>Depth-based differentiation of microbial function through sediment-hosted aquifers and enrichment of novel symbionts in the deep terrestrial subsurface.</title>
        <authorList>
            <person name="Probst A.J."/>
            <person name="Ladd B."/>
            <person name="Jarett J.K."/>
            <person name="Geller-Mcgrath D.E."/>
            <person name="Sieber C.M.K."/>
            <person name="Emerson J.B."/>
            <person name="Anantharaman K."/>
            <person name="Thomas B.C."/>
            <person name="Malmstrom R."/>
            <person name="Stieglmeier M."/>
            <person name="Klingl A."/>
            <person name="Woyke T."/>
            <person name="Ryan C.M."/>
            <person name="Banfield J.F."/>
        </authorList>
    </citation>
    <scope>NUCLEOTIDE SEQUENCE [LARGE SCALE GENOMIC DNA]</scope>
</reference>
<gene>
    <name evidence="3" type="ORF">COS78_01100</name>
</gene>
<feature type="domain" description="PHP" evidence="2">
    <location>
        <begin position="37"/>
        <end position="78"/>
    </location>
</feature>
<dbReference type="Proteomes" id="UP000231407">
    <property type="component" value="Unassembled WGS sequence"/>
</dbReference>
<evidence type="ECO:0000256" key="1">
    <source>
        <dbReference type="SAM" id="Phobius"/>
    </source>
</evidence>
<dbReference type="InterPro" id="IPR052018">
    <property type="entry name" value="PHP_domain"/>
</dbReference>
<sequence>MITKYYPYILISALLLVAITVFLNRQQILQPSILGNLHTHTICSDGDNDYETMITAALKLNFKFIAITDHQICPEVINKCLFETRIFCIPGEEVTGNRTHLLALNITKPVNPYQPMIKQVADIHALGGLAIAAHPYLKKFQYTSAELTDSGLDAMECTTNPDELHPLPCIYTSDAHRASALGFQFLSCPAPIKTFSDLKKAIFSRLCSRSFLSTPNTLRPTSFQIN</sequence>
<dbReference type="Pfam" id="PF02811">
    <property type="entry name" value="PHP"/>
    <property type="match status" value="1"/>
</dbReference>
<feature type="transmembrane region" description="Helical" evidence="1">
    <location>
        <begin position="6"/>
        <end position="23"/>
    </location>
</feature>
<dbReference type="SUPFAM" id="SSF89550">
    <property type="entry name" value="PHP domain-like"/>
    <property type="match status" value="1"/>
</dbReference>
<keyword evidence="1" id="KW-0472">Membrane</keyword>
<dbReference type="GO" id="GO:0035312">
    <property type="term" value="F:5'-3' DNA exonuclease activity"/>
    <property type="evidence" value="ECO:0007669"/>
    <property type="project" value="TreeGrafter"/>
</dbReference>